<proteinExistence type="predicted"/>
<name>A0A319E693_ASPSB</name>
<evidence type="ECO:0000313" key="2">
    <source>
        <dbReference type="Proteomes" id="UP000248423"/>
    </source>
</evidence>
<reference evidence="1 2" key="1">
    <citation type="submission" date="2018-02" db="EMBL/GenBank/DDBJ databases">
        <title>The genomes of Aspergillus section Nigri reveals drivers in fungal speciation.</title>
        <authorList>
            <consortium name="DOE Joint Genome Institute"/>
            <person name="Vesth T.C."/>
            <person name="Nybo J."/>
            <person name="Theobald S."/>
            <person name="Brandl J."/>
            <person name="Frisvad J.C."/>
            <person name="Nielsen K.F."/>
            <person name="Lyhne E.K."/>
            <person name="Kogle M.E."/>
            <person name="Kuo A."/>
            <person name="Riley R."/>
            <person name="Clum A."/>
            <person name="Nolan M."/>
            <person name="Lipzen A."/>
            <person name="Salamov A."/>
            <person name="Henrissat B."/>
            <person name="Wiebenga A."/>
            <person name="De vries R.P."/>
            <person name="Grigoriev I.V."/>
            <person name="Mortensen U.H."/>
            <person name="Andersen M.R."/>
            <person name="Baker S.E."/>
        </authorList>
    </citation>
    <scope>NUCLEOTIDE SEQUENCE [LARGE SCALE GENOMIC DNA]</scope>
    <source>
        <strain evidence="1 2">CBS 121057</strain>
    </source>
</reference>
<dbReference type="VEuPathDB" id="FungiDB:BO78DRAFT_398121"/>
<dbReference type="AlphaFoldDB" id="A0A319E693"/>
<dbReference type="Proteomes" id="UP000248423">
    <property type="component" value="Unassembled WGS sequence"/>
</dbReference>
<gene>
    <name evidence="1" type="ORF">BO78DRAFT_398121</name>
</gene>
<protein>
    <submittedName>
        <fullName evidence="1">Uncharacterized protein</fullName>
    </submittedName>
</protein>
<accession>A0A319E693</accession>
<evidence type="ECO:0000313" key="1">
    <source>
        <dbReference type="EMBL" id="PYI05602.1"/>
    </source>
</evidence>
<organism evidence="1 2">
    <name type="scientific">Aspergillus sclerotiicarbonarius (strain CBS 121057 / IBT 28362)</name>
    <dbReference type="NCBI Taxonomy" id="1448318"/>
    <lineage>
        <taxon>Eukaryota</taxon>
        <taxon>Fungi</taxon>
        <taxon>Dikarya</taxon>
        <taxon>Ascomycota</taxon>
        <taxon>Pezizomycotina</taxon>
        <taxon>Eurotiomycetes</taxon>
        <taxon>Eurotiomycetidae</taxon>
        <taxon>Eurotiales</taxon>
        <taxon>Aspergillaceae</taxon>
        <taxon>Aspergillus</taxon>
        <taxon>Aspergillus subgen. Circumdati</taxon>
    </lineage>
</organism>
<sequence>MACSPESSGKALRQAGWLGWIPERRASSRSNMYSGCVVSITESDSPWIGDANPPVMTPVPLLLSQVSNREVRRNCADSDWARKGRVHYGGPCRRTQAYI</sequence>
<keyword evidence="2" id="KW-1185">Reference proteome</keyword>
<dbReference type="EMBL" id="KZ826357">
    <property type="protein sequence ID" value="PYI05602.1"/>
    <property type="molecule type" value="Genomic_DNA"/>
</dbReference>